<name>A0A8H4INE7_9PEZI</name>
<dbReference type="EMBL" id="WWBZ02000062">
    <property type="protein sequence ID" value="KAF4303454.1"/>
    <property type="molecule type" value="Genomic_DNA"/>
</dbReference>
<dbReference type="OrthoDB" id="3527108at2759"/>
<gene>
    <name evidence="3" type="ORF">GTA08_BOTSDO08671</name>
</gene>
<feature type="region of interest" description="Disordered" evidence="1">
    <location>
        <begin position="495"/>
        <end position="546"/>
    </location>
</feature>
<evidence type="ECO:0000313" key="4">
    <source>
        <dbReference type="Proteomes" id="UP000572817"/>
    </source>
</evidence>
<dbReference type="Proteomes" id="UP000572817">
    <property type="component" value="Unassembled WGS sequence"/>
</dbReference>
<keyword evidence="4" id="KW-1185">Reference proteome</keyword>
<organism evidence="3 4">
    <name type="scientific">Botryosphaeria dothidea</name>
    <dbReference type="NCBI Taxonomy" id="55169"/>
    <lineage>
        <taxon>Eukaryota</taxon>
        <taxon>Fungi</taxon>
        <taxon>Dikarya</taxon>
        <taxon>Ascomycota</taxon>
        <taxon>Pezizomycotina</taxon>
        <taxon>Dothideomycetes</taxon>
        <taxon>Dothideomycetes incertae sedis</taxon>
        <taxon>Botryosphaeriales</taxon>
        <taxon>Botryosphaeriaceae</taxon>
        <taxon>Botryosphaeria</taxon>
    </lineage>
</organism>
<protein>
    <submittedName>
        <fullName evidence="3">Uncharacterized protein</fullName>
    </submittedName>
</protein>
<accession>A0A8H4INE7</accession>
<feature type="region of interest" description="Disordered" evidence="1">
    <location>
        <begin position="432"/>
        <end position="452"/>
    </location>
</feature>
<keyword evidence="2" id="KW-0472">Membrane</keyword>
<evidence type="ECO:0000256" key="1">
    <source>
        <dbReference type="SAM" id="MobiDB-lite"/>
    </source>
</evidence>
<feature type="compositionally biased region" description="Basic and acidic residues" evidence="1">
    <location>
        <begin position="432"/>
        <end position="447"/>
    </location>
</feature>
<keyword evidence="2" id="KW-1133">Transmembrane helix</keyword>
<dbReference type="AlphaFoldDB" id="A0A8H4INE7"/>
<comment type="caution">
    <text evidence="3">The sequence shown here is derived from an EMBL/GenBank/DDBJ whole genome shotgun (WGS) entry which is preliminary data.</text>
</comment>
<evidence type="ECO:0000313" key="3">
    <source>
        <dbReference type="EMBL" id="KAF4303454.1"/>
    </source>
</evidence>
<sequence length="579" mass="65876">MPFFGAFFDPSSLSKQAYSRLPDSEDSSEPPSPTTKPGGRSFCYKTRFILFSILACLCLVIFLPVIRYTELPDFDVPNKSHEEVNEENANSTNTGPILGRGKDASQFYFPPIGNDFRPHVAPYNHPPEERPRTPLLLPFTRNNDMLRQAVLGWIAAGWPREDIIIIDNTGTMNANDEGLLSHDNPFFIDYPLYRSRYGVSILQAPTLLNFAQLQNFFLRLALAEKWPYFFWSHMDVGVLSDEAAQPYKSFYGRVLDVLDETTAPHPNPNITWARPASEMRNTTGDWAIKFFEFDNLSLINVAAWRRIGAWDVFVPYYNTDCDAYARILLHGYTKDEVSAGHIFDVADQAGDTPESLEARFFPAAQLHLNATQAAAQLARYRVELAARLNPNMTAEHLFSDLPRLLDDPDSRPNSPRFQGLLALFRNLQARKQGGERNSWQDRQKGGKGEPWTYDPRGFQRAWWETAGYGRDLYTKKWGTLDCGLPGKGLEDAWGSEYAEEEREKERQKVEADKPDAASSKVEEQKEGEGAHGIELPESHVEGDGLYVDQRRSVRRKRSDLGVQKKRWIQRASSGEWYLG</sequence>
<feature type="region of interest" description="Disordered" evidence="1">
    <location>
        <begin position="18"/>
        <end position="38"/>
    </location>
</feature>
<feature type="compositionally biased region" description="Basic and acidic residues" evidence="1">
    <location>
        <begin position="501"/>
        <end position="542"/>
    </location>
</feature>
<proteinExistence type="predicted"/>
<reference evidence="3" key="1">
    <citation type="submission" date="2020-04" db="EMBL/GenBank/DDBJ databases">
        <title>Genome Assembly and Annotation of Botryosphaeria dothidea sdau 11-99, a Latent Pathogen of Apple Fruit Ring Rot in China.</title>
        <authorList>
            <person name="Yu C."/>
            <person name="Diao Y."/>
            <person name="Lu Q."/>
            <person name="Zhao J."/>
            <person name="Cui S."/>
            <person name="Peng C."/>
            <person name="He B."/>
            <person name="Liu H."/>
        </authorList>
    </citation>
    <scope>NUCLEOTIDE SEQUENCE [LARGE SCALE GENOMIC DNA]</scope>
    <source>
        <strain evidence="3">Sdau11-99</strain>
    </source>
</reference>
<keyword evidence="2" id="KW-0812">Transmembrane</keyword>
<feature type="transmembrane region" description="Helical" evidence="2">
    <location>
        <begin position="48"/>
        <end position="66"/>
    </location>
</feature>
<evidence type="ECO:0000256" key="2">
    <source>
        <dbReference type="SAM" id="Phobius"/>
    </source>
</evidence>